<dbReference type="PANTHER" id="PTHR22574:SF14">
    <property type="entry name" value="INTEGRAL MEMBRANE PROTEIN"/>
    <property type="match status" value="1"/>
</dbReference>
<dbReference type="Proteomes" id="UP001295444">
    <property type="component" value="Chromosome 12"/>
</dbReference>
<evidence type="ECO:0000259" key="2">
    <source>
        <dbReference type="Pfam" id="PF12480"/>
    </source>
</evidence>
<evidence type="ECO:0000313" key="3">
    <source>
        <dbReference type="EMBL" id="CAH2324596.1"/>
    </source>
</evidence>
<feature type="domain" description="Golgi associated RAB2 interactor protein-like Rab2B-binding" evidence="2">
    <location>
        <begin position="181"/>
        <end position="236"/>
    </location>
</feature>
<evidence type="ECO:0000313" key="4">
    <source>
        <dbReference type="Proteomes" id="UP001295444"/>
    </source>
</evidence>
<accession>A0AAD1TEJ8</accession>
<dbReference type="GO" id="GO:0005634">
    <property type="term" value="C:nucleus"/>
    <property type="evidence" value="ECO:0007669"/>
    <property type="project" value="TreeGrafter"/>
</dbReference>
<proteinExistence type="inferred from homology"/>
<name>A0AAD1TEJ8_PELCU</name>
<dbReference type="InterPro" id="IPR022168">
    <property type="entry name" value="GARIL-like_Rab2B-bd"/>
</dbReference>
<dbReference type="EMBL" id="OW240923">
    <property type="protein sequence ID" value="CAH2324596.1"/>
    <property type="molecule type" value="Genomic_DNA"/>
</dbReference>
<organism evidence="3 4">
    <name type="scientific">Pelobates cultripes</name>
    <name type="common">Western spadefoot toad</name>
    <dbReference type="NCBI Taxonomy" id="61616"/>
    <lineage>
        <taxon>Eukaryota</taxon>
        <taxon>Metazoa</taxon>
        <taxon>Chordata</taxon>
        <taxon>Craniata</taxon>
        <taxon>Vertebrata</taxon>
        <taxon>Euteleostomi</taxon>
        <taxon>Amphibia</taxon>
        <taxon>Batrachia</taxon>
        <taxon>Anura</taxon>
        <taxon>Pelobatoidea</taxon>
        <taxon>Pelobatidae</taxon>
        <taxon>Pelobates</taxon>
    </lineage>
</organism>
<sequence length="265" mass="29957">MAAVVSQRIQIPDSELDMVPADYCTIDHKLRQNQVSLALHTTSSGGQPAATRDTLQNNHWRSSLCIKVLHPFTLQKAMDRNTVELELKDTCQESSTPLEGYGKLQRFLKGGEYYMFKHSTMFECTFVQVLENGCGVSISCPTPVLILGIASIDPTLPAEVLFIAELLVNEDPICAKLEPMKLTRLYPLTLVSITVIDAESGRLKITFVTGSSYYLEPYDNESREAVQFKTFLIDWLKTKKKKHLEETPIISFQNKVNENEHDENR</sequence>
<gene>
    <name evidence="3" type="ORF">PECUL_23A045536</name>
</gene>
<evidence type="ECO:0000256" key="1">
    <source>
        <dbReference type="ARBA" id="ARBA00038379"/>
    </source>
</evidence>
<reference evidence="3" key="1">
    <citation type="submission" date="2022-03" db="EMBL/GenBank/DDBJ databases">
        <authorList>
            <person name="Alioto T."/>
            <person name="Alioto T."/>
            <person name="Gomez Garrido J."/>
        </authorList>
    </citation>
    <scope>NUCLEOTIDE SEQUENCE</scope>
</reference>
<protein>
    <recommendedName>
        <fullName evidence="2">Golgi associated RAB2 interactor protein-like Rab2B-binding domain-containing protein</fullName>
    </recommendedName>
</protein>
<comment type="similarity">
    <text evidence="1">Belongs to the GARIN family.</text>
</comment>
<dbReference type="Pfam" id="PF12480">
    <property type="entry name" value="GARIL_Rab2_bd"/>
    <property type="match status" value="1"/>
</dbReference>
<dbReference type="PANTHER" id="PTHR22574">
    <property type="match status" value="1"/>
</dbReference>
<dbReference type="AlphaFoldDB" id="A0AAD1TEJ8"/>
<keyword evidence="4" id="KW-1185">Reference proteome</keyword>